<protein>
    <submittedName>
        <fullName evidence="1">Uncharacterized protein</fullName>
    </submittedName>
</protein>
<accession>A0A9E6ZT09</accession>
<dbReference type="EMBL" id="CP080467">
    <property type="protein sequence ID" value="UNO48649.1"/>
    <property type="molecule type" value="Genomic_DNA"/>
</dbReference>
<dbReference type="OrthoDB" id="2382305at2"/>
<dbReference type="AlphaFoldDB" id="T0BVK5"/>
<sequence>MAHHPLYPVARRLVGRHVHVYHLNGRIYPGYLQSVTPDGIYLIRTDGYAGVSANADDTDFSTLAGGRNDAKMTQVYAPAAFFGFGALTGLTLGALAARPYGYGYGYGYPYYW</sequence>
<gene>
    <name evidence="1" type="ORF">K1I37_18625</name>
</gene>
<dbReference type="STRING" id="1356854.N007_04475"/>
<name>T0BVK5_ALIAG</name>
<keyword evidence="2" id="KW-1185">Reference proteome</keyword>
<dbReference type="Proteomes" id="UP000829401">
    <property type="component" value="Chromosome"/>
</dbReference>
<proteinExistence type="predicted"/>
<evidence type="ECO:0000313" key="2">
    <source>
        <dbReference type="Proteomes" id="UP000829401"/>
    </source>
</evidence>
<accession>T0BVK5</accession>
<reference evidence="2" key="1">
    <citation type="journal article" date="2022" name="G3 (Bethesda)">
        <title>Unveiling the complete genome sequence of Alicyclobacillus acidoterrestris DSM 3922T, a taint-producing strain.</title>
        <authorList>
            <person name="Leonardo I.C."/>
            <person name="Barreto Crespo M.T."/>
            <person name="Gaspar F.B."/>
        </authorList>
    </citation>
    <scope>NUCLEOTIDE SEQUENCE [LARGE SCALE GENOMIC DNA]</scope>
    <source>
        <strain evidence="2">DSM 3922</strain>
    </source>
</reference>
<dbReference type="RefSeq" id="WP_021295934.1">
    <property type="nucleotide sequence ID" value="NZ_AURB01000113.1"/>
</dbReference>
<evidence type="ECO:0000313" key="1">
    <source>
        <dbReference type="EMBL" id="UNO48649.1"/>
    </source>
</evidence>
<dbReference type="eggNOG" id="ENOG502ZI0G">
    <property type="taxonomic scope" value="Bacteria"/>
</dbReference>
<dbReference type="KEGG" id="aaco:K1I37_18625"/>
<organism evidence="1 2">
    <name type="scientific">Alicyclobacillus acidoterrestris (strain ATCC 49025 / DSM 3922 / CIP 106132 / NCIMB 13137 / GD3B)</name>
    <dbReference type="NCBI Taxonomy" id="1356854"/>
    <lineage>
        <taxon>Bacteria</taxon>
        <taxon>Bacillati</taxon>
        <taxon>Bacillota</taxon>
        <taxon>Bacilli</taxon>
        <taxon>Bacillales</taxon>
        <taxon>Alicyclobacillaceae</taxon>
        <taxon>Alicyclobacillus</taxon>
    </lineage>
</organism>